<evidence type="ECO:0000259" key="7">
    <source>
        <dbReference type="Pfam" id="PF00496"/>
    </source>
</evidence>
<protein>
    <submittedName>
        <fullName evidence="8">ABC transporter, substrate-binding protein, family 5</fullName>
    </submittedName>
</protein>
<evidence type="ECO:0000256" key="1">
    <source>
        <dbReference type="ARBA" id="ARBA00004196"/>
    </source>
</evidence>
<dbReference type="Gene3D" id="3.10.105.10">
    <property type="entry name" value="Dipeptide-binding Protein, Domain 3"/>
    <property type="match status" value="1"/>
</dbReference>
<sequence>MVKKLVGTALFLSVICLPAHAIRTEYVDAYAAEPATINCLKSSATQTMRMGYNVLDGLVEFDNYAVLRPCLATSWEVSEDGTTFTFHLRRNVKWYTCEKEEYGEVTAHDFVSAAKWVLTKANASTIANSMYNNIAGAKDYYQGTCADFATVGIKALDDYTVRYQFVKALPYALKLFTFPLFFPANGKFIEECGGEFGTSHDKLLYCGAYILTEYEPEYEHVLEVNEHYWNRQAMTIERIIEKYNKEASANGPELFLRGEITTLLLPGTILDEWMNDPVKKTMIHPHNHTNMAYFMAFNFEPKYEEEYAPQDWLEAVNNLNFRKSLFHGFDRVAALITMSPYDYKKKMLNTYSRHGVVGYDGVDYVMMGGLAKYTQGDSFDKEKALSYKAKAMDELKGKVTFPIKVVMPYNTGNVDNVNRAQVEEQQLENLLGRDYIDIILVPYAASGYSSASRNSGKFSFTELGWGPDFVDPLSSFDPLMKSALAGKWSRLYLARDYVTADGRGQFEAMVDEANKEVRNLKKRYEMMAQAETFLLDNAFVVPFYISGGGFEASYVDPFSGYTGQFGHYSLRKVKGAVLLDKPMNMEEYAEAEQAWLKKRAEELKASPYK</sequence>
<evidence type="ECO:0000256" key="4">
    <source>
        <dbReference type="ARBA" id="ARBA00022729"/>
    </source>
</evidence>
<dbReference type="InterPro" id="IPR030678">
    <property type="entry name" value="Peptide/Ni-bd"/>
</dbReference>
<comment type="caution">
    <text evidence="8">The sequence shown here is derived from an EMBL/GenBank/DDBJ whole genome shotgun (WGS) entry which is preliminary data.</text>
</comment>
<keyword evidence="4 6" id="KW-0732">Signal</keyword>
<feature type="chain" id="PRO_5046726974" evidence="6">
    <location>
        <begin position="22"/>
        <end position="609"/>
    </location>
</feature>
<dbReference type="InterPro" id="IPR023765">
    <property type="entry name" value="SBP_5_CS"/>
</dbReference>
<dbReference type="Proteomes" id="UP000006462">
    <property type="component" value="Unassembled WGS sequence"/>
</dbReference>
<evidence type="ECO:0000256" key="6">
    <source>
        <dbReference type="SAM" id="SignalP"/>
    </source>
</evidence>
<evidence type="ECO:0000313" key="8">
    <source>
        <dbReference type="EMBL" id="EFB92053.1"/>
    </source>
</evidence>
<dbReference type="PANTHER" id="PTHR30290:SF10">
    <property type="entry name" value="PERIPLASMIC OLIGOPEPTIDE-BINDING PROTEIN-RELATED"/>
    <property type="match status" value="1"/>
</dbReference>
<accession>A0ABM9ZYK5</accession>
<comment type="subcellular location">
    <subcellularLocation>
        <location evidence="1">Cell envelope</location>
    </subcellularLocation>
</comment>
<evidence type="ECO:0000256" key="5">
    <source>
        <dbReference type="SAM" id="Coils"/>
    </source>
</evidence>
<reference evidence="8 9" key="1">
    <citation type="submission" date="2009-12" db="EMBL/GenBank/DDBJ databases">
        <authorList>
            <person name="Shrivastava S."/>
            <person name="Madupu R."/>
            <person name="Durkin A.S."/>
            <person name="Torralba M."/>
            <person name="Methe B."/>
            <person name="Sutton G.G."/>
            <person name="Strausberg R.L."/>
            <person name="Nelson K.E."/>
        </authorList>
    </citation>
    <scope>NUCLEOTIDE SEQUENCE [LARGE SCALE GENOMIC DNA]</scope>
    <source>
        <strain evidence="8 9">W5455</strain>
    </source>
</reference>
<dbReference type="PROSITE" id="PS01040">
    <property type="entry name" value="SBP_BACTERIAL_5"/>
    <property type="match status" value="1"/>
</dbReference>
<keyword evidence="3" id="KW-0813">Transport</keyword>
<dbReference type="Pfam" id="PF00496">
    <property type="entry name" value="SBP_bac_5"/>
    <property type="match status" value="1"/>
</dbReference>
<feature type="signal peptide" evidence="6">
    <location>
        <begin position="1"/>
        <end position="21"/>
    </location>
</feature>
<evidence type="ECO:0000313" key="9">
    <source>
        <dbReference type="Proteomes" id="UP000006462"/>
    </source>
</evidence>
<dbReference type="InterPro" id="IPR039424">
    <property type="entry name" value="SBP_5"/>
</dbReference>
<keyword evidence="9" id="KW-1185">Reference proteome</keyword>
<feature type="domain" description="Solute-binding protein family 5" evidence="7">
    <location>
        <begin position="67"/>
        <end position="482"/>
    </location>
</feature>
<dbReference type="Gene3D" id="3.40.190.10">
    <property type="entry name" value="Periplasmic binding protein-like II"/>
    <property type="match status" value="1"/>
</dbReference>
<evidence type="ECO:0000256" key="2">
    <source>
        <dbReference type="ARBA" id="ARBA00005695"/>
    </source>
</evidence>
<proteinExistence type="inferred from homology"/>
<evidence type="ECO:0000256" key="3">
    <source>
        <dbReference type="ARBA" id="ARBA00022448"/>
    </source>
</evidence>
<gene>
    <name evidence="8" type="ORF">HMPREF7215_2332</name>
</gene>
<comment type="similarity">
    <text evidence="2">Belongs to the bacterial solute-binding protein 5 family.</text>
</comment>
<dbReference type="PANTHER" id="PTHR30290">
    <property type="entry name" value="PERIPLASMIC BINDING COMPONENT OF ABC TRANSPORTER"/>
    <property type="match status" value="1"/>
</dbReference>
<dbReference type="InterPro" id="IPR000914">
    <property type="entry name" value="SBP_5_dom"/>
</dbReference>
<organism evidence="8 9">
    <name type="scientific">Pyramidobacter piscolens W5455</name>
    <dbReference type="NCBI Taxonomy" id="352165"/>
    <lineage>
        <taxon>Bacteria</taxon>
        <taxon>Thermotogati</taxon>
        <taxon>Synergistota</taxon>
        <taxon>Synergistia</taxon>
        <taxon>Synergistales</taxon>
        <taxon>Dethiosulfovibrionaceae</taxon>
        <taxon>Pyramidobacter</taxon>
    </lineage>
</organism>
<keyword evidence="5" id="KW-0175">Coiled coil</keyword>
<dbReference type="SUPFAM" id="SSF53850">
    <property type="entry name" value="Periplasmic binding protein-like II"/>
    <property type="match status" value="1"/>
</dbReference>
<dbReference type="Gene3D" id="3.90.76.10">
    <property type="entry name" value="Dipeptide-binding Protein, Domain 1"/>
    <property type="match status" value="1"/>
</dbReference>
<dbReference type="PIRSF" id="PIRSF002741">
    <property type="entry name" value="MppA"/>
    <property type="match status" value="1"/>
</dbReference>
<feature type="coiled-coil region" evidence="5">
    <location>
        <begin position="503"/>
        <end position="530"/>
    </location>
</feature>
<name>A0ABM9ZYK5_9BACT</name>
<dbReference type="CDD" id="cd08504">
    <property type="entry name" value="PBP2_OppA"/>
    <property type="match status" value="1"/>
</dbReference>
<dbReference type="EMBL" id="ADFP01000004">
    <property type="protein sequence ID" value="EFB92053.1"/>
    <property type="molecule type" value="Genomic_DNA"/>
</dbReference>